<keyword evidence="1" id="KW-0614">Plasmid</keyword>
<evidence type="ECO:0000313" key="1">
    <source>
        <dbReference type="EMBL" id="AOB42132.1"/>
    </source>
</evidence>
<gene>
    <name evidence="1" type="ORF">pFR260_035c</name>
</gene>
<geneLocation type="plasmid" evidence="1">
    <name>pFR260</name>
</geneLocation>
<dbReference type="AlphaFoldDB" id="A0A1B2RBX5"/>
<name>A0A1B2RBX5_BACTU</name>
<protein>
    <submittedName>
        <fullName evidence="1">Uncharacterized protein</fullName>
    </submittedName>
</protein>
<dbReference type="EMBL" id="KX258624">
    <property type="protein sequence ID" value="AOB42132.1"/>
    <property type="molecule type" value="Genomic_DNA"/>
</dbReference>
<organism evidence="1">
    <name type="scientific">Bacillus thuringiensis</name>
    <dbReference type="NCBI Taxonomy" id="1428"/>
    <lineage>
        <taxon>Bacteria</taxon>
        <taxon>Bacillati</taxon>
        <taxon>Bacillota</taxon>
        <taxon>Bacilli</taxon>
        <taxon>Bacillales</taxon>
        <taxon>Bacillaceae</taxon>
        <taxon>Bacillus</taxon>
        <taxon>Bacillus cereus group</taxon>
    </lineage>
</organism>
<reference evidence="1" key="1">
    <citation type="submission" date="2016-05" db="EMBL/GenBank/DDBJ databases">
        <title>Complete sequence and organization of pFR260, the Bacillus thuringiensis INTA Fr7-4 plasmid harbouring the insecticidal genes.</title>
        <authorList>
            <person name="Navas L.E."/>
            <person name="Amadio A.F."/>
            <person name="Ortiz E.M."/>
            <person name="Sauka D.H."/>
            <person name="Benintende G.B."/>
            <person name="Zandomeni R.O."/>
            <person name="Berretta M.F."/>
        </authorList>
    </citation>
    <scope>NUCLEOTIDE SEQUENCE</scope>
    <source>
        <strain evidence="1">INTA Fr7-4</strain>
        <plasmid evidence="1">pFR260</plasmid>
    </source>
</reference>
<accession>A0A1B2RBX5</accession>
<sequence>MIHHIKIFDYNETLYVIVILKCFEIQVINSLKTGELRTLRNITMLKID</sequence>
<proteinExistence type="predicted"/>